<dbReference type="PANTHER" id="PTHR34580:SF3">
    <property type="entry name" value="PROTEIN PAFB"/>
    <property type="match status" value="1"/>
</dbReference>
<dbReference type="Proteomes" id="UP000562352">
    <property type="component" value="Unassembled WGS sequence"/>
</dbReference>
<organism evidence="2 3">
    <name type="scientific">Planomonospora venezuelensis</name>
    <dbReference type="NCBI Taxonomy" id="1999"/>
    <lineage>
        <taxon>Bacteria</taxon>
        <taxon>Bacillati</taxon>
        <taxon>Actinomycetota</taxon>
        <taxon>Actinomycetes</taxon>
        <taxon>Streptosporangiales</taxon>
        <taxon>Streptosporangiaceae</taxon>
        <taxon>Planomonospora</taxon>
    </lineage>
</organism>
<gene>
    <name evidence="2" type="ORF">FHS22_006267</name>
</gene>
<dbReference type="EMBL" id="JACHJJ010000028">
    <property type="protein sequence ID" value="MBB5966965.1"/>
    <property type="molecule type" value="Genomic_DNA"/>
</dbReference>
<dbReference type="InterPro" id="IPR026881">
    <property type="entry name" value="WYL_dom"/>
</dbReference>
<dbReference type="Pfam" id="PF13280">
    <property type="entry name" value="WYL"/>
    <property type="match status" value="1"/>
</dbReference>
<sequence>MQPHHLVARAGRWYPVAWEPGRRDWRIYRADRMAVRSPGGPRFTRRELPGGDAASFVAARFKGSQGADAWPCQAGVIVHLPAGGVLPFAGDGIVEAVGPDRCRARLGSWSWNGLAAALLRFDADVEVADSPALRRAFAAVAAIATSISCLLRSFL</sequence>
<protein>
    <recommendedName>
        <fullName evidence="1">WYL domain-containing protein</fullName>
    </recommendedName>
</protein>
<evidence type="ECO:0000313" key="2">
    <source>
        <dbReference type="EMBL" id="MBB5966965.1"/>
    </source>
</evidence>
<feature type="domain" description="WYL" evidence="1">
    <location>
        <begin position="2"/>
        <end position="34"/>
    </location>
</feature>
<accession>A0A841DFV0</accession>
<evidence type="ECO:0000259" key="1">
    <source>
        <dbReference type="Pfam" id="PF13280"/>
    </source>
</evidence>
<dbReference type="PANTHER" id="PTHR34580">
    <property type="match status" value="1"/>
</dbReference>
<reference evidence="2 3" key="1">
    <citation type="submission" date="2020-08" db="EMBL/GenBank/DDBJ databases">
        <title>Genomic Encyclopedia of Type Strains, Phase III (KMG-III): the genomes of soil and plant-associated and newly described type strains.</title>
        <authorList>
            <person name="Whitman W."/>
        </authorList>
    </citation>
    <scope>NUCLEOTIDE SEQUENCE [LARGE SCALE GENOMIC DNA]</scope>
    <source>
        <strain evidence="2 3">CECT 3303</strain>
    </source>
</reference>
<evidence type="ECO:0000313" key="3">
    <source>
        <dbReference type="Proteomes" id="UP000562352"/>
    </source>
</evidence>
<dbReference type="InterPro" id="IPR051534">
    <property type="entry name" value="CBASS_pafABC_assoc_protein"/>
</dbReference>
<name>A0A841DFV0_PLAVE</name>
<comment type="caution">
    <text evidence="2">The sequence shown here is derived from an EMBL/GenBank/DDBJ whole genome shotgun (WGS) entry which is preliminary data.</text>
</comment>
<keyword evidence="3" id="KW-1185">Reference proteome</keyword>
<proteinExistence type="predicted"/>
<dbReference type="AlphaFoldDB" id="A0A841DFV0"/>
<dbReference type="PROSITE" id="PS52050">
    <property type="entry name" value="WYL"/>
    <property type="match status" value="1"/>
</dbReference>